<protein>
    <submittedName>
        <fullName evidence="1">Uncharacterized protein</fullName>
    </submittedName>
</protein>
<dbReference type="Proteomes" id="UP001163835">
    <property type="component" value="Unassembled WGS sequence"/>
</dbReference>
<organism evidence="1 2">
    <name type="scientific">Lentinula aff. lateritia</name>
    <dbReference type="NCBI Taxonomy" id="2804960"/>
    <lineage>
        <taxon>Eukaryota</taxon>
        <taxon>Fungi</taxon>
        <taxon>Dikarya</taxon>
        <taxon>Basidiomycota</taxon>
        <taxon>Agaricomycotina</taxon>
        <taxon>Agaricomycetes</taxon>
        <taxon>Agaricomycetidae</taxon>
        <taxon>Agaricales</taxon>
        <taxon>Marasmiineae</taxon>
        <taxon>Omphalotaceae</taxon>
        <taxon>Lentinula</taxon>
    </lineage>
</organism>
<name>A0ACC1TIK9_9AGAR</name>
<accession>A0ACC1TIK9</accession>
<evidence type="ECO:0000313" key="1">
    <source>
        <dbReference type="EMBL" id="KAJ3804389.1"/>
    </source>
</evidence>
<keyword evidence="2" id="KW-1185">Reference proteome</keyword>
<evidence type="ECO:0000313" key="2">
    <source>
        <dbReference type="Proteomes" id="UP001163835"/>
    </source>
</evidence>
<proteinExistence type="predicted"/>
<sequence>MPVSTRKEWYDYEYHRGIYTSALERFENRPHNPTVAYELVWAYAMVKNRPIPAEAVPLAAFPLESYERLVLLPLGTLSMLPRVTVATAIGWNPTLLQKLALERECSVVIFDEGDGETELRTVVYLGCAQFFSFSPMIAAVGFLFEFWHTEPLHHQRDGDNFGTQWLRDHLILEYEGGWFDHWNGIEWGWNWLGNV</sequence>
<comment type="caution">
    <text evidence="1">The sequence shown here is derived from an EMBL/GenBank/DDBJ whole genome shotgun (WGS) entry which is preliminary data.</text>
</comment>
<gene>
    <name evidence="1" type="ORF">F5876DRAFT_83250</name>
</gene>
<dbReference type="EMBL" id="MU796046">
    <property type="protein sequence ID" value="KAJ3804389.1"/>
    <property type="molecule type" value="Genomic_DNA"/>
</dbReference>
<reference evidence="1" key="1">
    <citation type="submission" date="2022-09" db="EMBL/GenBank/DDBJ databases">
        <title>A Global Phylogenomic Analysis of the Shiitake Genus Lentinula.</title>
        <authorList>
            <consortium name="DOE Joint Genome Institute"/>
            <person name="Sierra-Patev S."/>
            <person name="Min B."/>
            <person name="Naranjo-Ortiz M."/>
            <person name="Looney B."/>
            <person name="Konkel Z."/>
            <person name="Slot J.C."/>
            <person name="Sakamoto Y."/>
            <person name="Steenwyk J.L."/>
            <person name="Rokas A."/>
            <person name="Carro J."/>
            <person name="Camarero S."/>
            <person name="Ferreira P."/>
            <person name="Molpeceres G."/>
            <person name="Ruiz-Duenas F.J."/>
            <person name="Serrano A."/>
            <person name="Henrissat B."/>
            <person name="Drula E."/>
            <person name="Hughes K.W."/>
            <person name="Mata J.L."/>
            <person name="Ishikawa N.K."/>
            <person name="Vargas-Isla R."/>
            <person name="Ushijima S."/>
            <person name="Smith C.A."/>
            <person name="Ahrendt S."/>
            <person name="Andreopoulos W."/>
            <person name="He G."/>
            <person name="Labutti K."/>
            <person name="Lipzen A."/>
            <person name="Ng V."/>
            <person name="Riley R."/>
            <person name="Sandor L."/>
            <person name="Barry K."/>
            <person name="Martinez A.T."/>
            <person name="Xiao Y."/>
            <person name="Gibbons J.G."/>
            <person name="Terashima K."/>
            <person name="Grigoriev I.V."/>
            <person name="Hibbett D.S."/>
        </authorList>
    </citation>
    <scope>NUCLEOTIDE SEQUENCE</scope>
    <source>
        <strain evidence="1">TMI1499</strain>
    </source>
</reference>